<dbReference type="EMBL" id="PQZD01000047">
    <property type="protein sequence ID" value="RTI45775.1"/>
    <property type="molecule type" value="Genomic_DNA"/>
</dbReference>
<reference evidence="1" key="1">
    <citation type="submission" date="2018-01" db="EMBL/GenBank/DDBJ databases">
        <authorList>
            <person name="Kovanen S."/>
            <person name="Nieminen T."/>
            <person name="Pohja-Mykra M."/>
            <person name="Raunio-Saarnisto M."/>
            <person name="Sauvala M."/>
            <person name="Fredriksson-Ahomaa M."/>
            <person name="Hanninen M.-L."/>
            <person name="Kivisto R."/>
        </authorList>
    </citation>
    <scope>NUCLEOTIDE SEQUENCE</scope>
    <source>
        <strain evidence="1">SO-26</strain>
    </source>
</reference>
<accession>A0AAX1Z0R1</accession>
<evidence type="ECO:0000313" key="2">
    <source>
        <dbReference type="Proteomes" id="UP000287197"/>
    </source>
</evidence>
<sequence length="135" mass="15960">MKYRYIKWDENEKCAIFFPDIDFDIWKKTQLLENDYANPTLIISSHLKDKVGILELFEYYILLICGKSMGVSRWECNNLILLDTYSIDNISSPFYLNTPKPTYISEYINVLGQLFLAGYIDFGSYCDEDRNKIDY</sequence>
<evidence type="ECO:0000313" key="1">
    <source>
        <dbReference type="EMBL" id="RTI45775.1"/>
    </source>
</evidence>
<dbReference type="Proteomes" id="UP000287197">
    <property type="component" value="Unassembled WGS sequence"/>
</dbReference>
<organism evidence="1 2">
    <name type="scientific">Campylobacter jejuni</name>
    <dbReference type="NCBI Taxonomy" id="197"/>
    <lineage>
        <taxon>Bacteria</taxon>
        <taxon>Pseudomonadati</taxon>
        <taxon>Campylobacterota</taxon>
        <taxon>Epsilonproteobacteria</taxon>
        <taxon>Campylobacterales</taxon>
        <taxon>Campylobacteraceae</taxon>
        <taxon>Campylobacter</taxon>
    </lineage>
</organism>
<name>A0AAX1Z0R1_CAMJU</name>
<evidence type="ECO:0008006" key="3">
    <source>
        <dbReference type="Google" id="ProtNLM"/>
    </source>
</evidence>
<reference evidence="1" key="2">
    <citation type="journal article" date="2019" name="Appl. Environ. Microbiol.">
        <title>Population genetics and characterization of Campylobacter jejuni isolates in western jackdaws and game birds in Finland.</title>
        <authorList>
            <person name="Kovanen S."/>
            <person name="Rossi M."/>
            <person name="Pohja-Mykra M."/>
            <person name="Nieminen T."/>
            <person name="Raunio-Saarnisto M."/>
            <person name="Sauvala M."/>
            <person name="Fredriksson-Ahomaa M."/>
            <person name="Hanninen M.L."/>
            <person name="Kivisto R."/>
        </authorList>
    </citation>
    <scope>NUCLEOTIDE SEQUENCE</scope>
    <source>
        <strain evidence="1">SO-26</strain>
    </source>
</reference>
<comment type="caution">
    <text evidence="1">The sequence shown here is derived from an EMBL/GenBank/DDBJ whole genome shotgun (WGS) entry which is preliminary data.</text>
</comment>
<gene>
    <name evidence="1" type="ORF">C3I27_10385</name>
</gene>
<protein>
    <recommendedName>
        <fullName evidence="3">YopX protein domain-containing protein</fullName>
    </recommendedName>
</protein>
<feature type="non-terminal residue" evidence="1">
    <location>
        <position position="135"/>
    </location>
</feature>
<dbReference type="AlphaFoldDB" id="A0AAX1Z0R1"/>
<proteinExistence type="predicted"/>